<dbReference type="SMART" id="SM01205">
    <property type="entry name" value="FKS1_dom1"/>
    <property type="match status" value="1"/>
</dbReference>
<comment type="subcellular location">
    <subcellularLocation>
        <location evidence="1">Cell membrane</location>
        <topology evidence="1">Multi-pass membrane protein</topology>
    </subcellularLocation>
</comment>
<dbReference type="GO" id="GO:0000148">
    <property type="term" value="C:1,3-beta-D-glucan synthase complex"/>
    <property type="evidence" value="ECO:0007669"/>
    <property type="project" value="InterPro"/>
</dbReference>
<evidence type="ECO:0000256" key="15">
    <source>
        <dbReference type="SAM" id="Phobius"/>
    </source>
</evidence>
<reference evidence="17" key="1">
    <citation type="submission" date="2022-02" db="EMBL/GenBank/DDBJ databases">
        <authorList>
            <person name="Henning P.M."/>
            <person name="McCubbin A.G."/>
            <person name="Shore J.S."/>
        </authorList>
    </citation>
    <scope>NUCLEOTIDE SEQUENCE</scope>
    <source>
        <strain evidence="17">F60SS</strain>
        <tissue evidence="17">Leaves</tissue>
    </source>
</reference>
<dbReference type="Pfam" id="PF25968">
    <property type="entry name" value="CALS1"/>
    <property type="match status" value="1"/>
</dbReference>
<dbReference type="GO" id="GO:0071555">
    <property type="term" value="P:cell wall organization"/>
    <property type="evidence" value="ECO:0007669"/>
    <property type="project" value="UniProtKB-KW"/>
</dbReference>
<feature type="transmembrane region" description="Helical" evidence="15">
    <location>
        <begin position="512"/>
        <end position="530"/>
    </location>
</feature>
<name>A0A9Q0JMW3_9ROSI</name>
<evidence type="ECO:0000256" key="2">
    <source>
        <dbReference type="ARBA" id="ARBA00009040"/>
    </source>
</evidence>
<evidence type="ECO:0000256" key="13">
    <source>
        <dbReference type="ARBA" id="ARBA00047777"/>
    </source>
</evidence>
<dbReference type="Pfam" id="PF02364">
    <property type="entry name" value="Glucan_synthase"/>
    <property type="match status" value="1"/>
</dbReference>
<dbReference type="InterPro" id="IPR058851">
    <property type="entry name" value="CALS1_helical"/>
</dbReference>
<feature type="transmembrane region" description="Helical" evidence="15">
    <location>
        <begin position="336"/>
        <end position="355"/>
    </location>
</feature>
<evidence type="ECO:0000256" key="7">
    <source>
        <dbReference type="ARBA" id="ARBA00022692"/>
    </source>
</evidence>
<feature type="region of interest" description="Disordered" evidence="14">
    <location>
        <begin position="1038"/>
        <end position="1074"/>
    </location>
</feature>
<evidence type="ECO:0000256" key="4">
    <source>
        <dbReference type="ARBA" id="ARBA00022475"/>
    </source>
</evidence>
<keyword evidence="5" id="KW-0328">Glycosyltransferase</keyword>
<comment type="similarity">
    <text evidence="2">Belongs to the glycosyltransferase 48 family.</text>
</comment>
<feature type="transmembrane region" description="Helical" evidence="15">
    <location>
        <begin position="367"/>
        <end position="384"/>
    </location>
</feature>
<dbReference type="EC" id="2.4.1.34" evidence="3"/>
<feature type="domain" description="1,3-beta-glucan synthase component FKS1-like" evidence="16">
    <location>
        <begin position="184"/>
        <end position="300"/>
    </location>
</feature>
<dbReference type="EMBL" id="JAKUCV010001413">
    <property type="protein sequence ID" value="KAJ4846510.1"/>
    <property type="molecule type" value="Genomic_DNA"/>
</dbReference>
<dbReference type="PANTHER" id="PTHR12741">
    <property type="entry name" value="LYST-INTERACTING PROTEIN LIP5 DOPAMINE RESPONSIVE PROTEIN DRG-1"/>
    <property type="match status" value="1"/>
</dbReference>
<evidence type="ECO:0000256" key="6">
    <source>
        <dbReference type="ARBA" id="ARBA00022679"/>
    </source>
</evidence>
<feature type="transmembrane region" description="Helical" evidence="15">
    <location>
        <begin position="1583"/>
        <end position="1603"/>
    </location>
</feature>
<evidence type="ECO:0000259" key="16">
    <source>
        <dbReference type="SMART" id="SM01205"/>
    </source>
</evidence>
<keyword evidence="11" id="KW-0961">Cell wall biogenesis/degradation</keyword>
<gene>
    <name evidence="17" type="ORF">Tsubulata_004043</name>
</gene>
<protein>
    <recommendedName>
        <fullName evidence="12">1,3-beta-glucan synthase</fullName>
        <ecNumber evidence="3">2.4.1.34</ecNumber>
    </recommendedName>
    <alternativeName>
        <fullName evidence="12">1,3-beta-glucan synthase</fullName>
    </alternativeName>
</protein>
<feature type="transmembrane region" description="Helical" evidence="15">
    <location>
        <begin position="1515"/>
        <end position="1538"/>
    </location>
</feature>
<feature type="transmembrane region" description="Helical" evidence="15">
    <location>
        <begin position="404"/>
        <end position="426"/>
    </location>
</feature>
<sequence length="1639" mass="190838">MSATLIRRACVQNLVTRSREEDQPDNIIPLNNLHPDRYSSNQRLQVYNIIPFDHLQPDQCSSNHQRQICAVISALQDTGQLRKPPDSRWSPSENDLVDWLGSFFGFQADNVSNQREHIVLHLANAQLRLTPLDDHRNMALQYAVVRGFREKLLSNYGSWCSYLNKRSNIWIGDRHGDSDTTALRDELLYVSLYLLIWGEAANLRLMPECLCFIFHNMCKELNKILHNFIDEITGQPFEPSISGENAFLTCVVSPIYETIKAEVEASRNGTAPHSTWRNYDDLNEYFWSNRCFEKLKWPFDVDSTFFRTSSKQKHVGKTGFVEQRSFWNLLRSFDRLWLMLILFLQVGVIVAWEDTTYPWQAWKKRHVRIRLLTVFVTWGGLELLKSLLDVWMEYRLVSRETKWVLVRMVLKIIVTAGWTFVFWWSYGRMWSQRNYDGKWSGDANRRVMHFLIAALMFVMPEFLSLVSFMFPNTRNYLENKHWRITEPIKWWFRGCSFVGHGMREGLCDAVKYILFWILVLLPKFSFSYFLQIKPMVSQLKQLSDLKDVNYKWGEFLTKENRIEVGLLCLPVVLIYMVDLQIWYYFLSSFVGAAAGLLSFLGEIRNVYHLKLRFQLFASAVQFNLLPEEQVLSGGGTLRSKFNDAIHRLKLRYGFGRSYKELEPNKMEAKKFALLWNEIITSFREEDIISDSELELLVIPHSSWNVRVIQWPCFLLCNELLHAVIQARDLWDAPDEWLWYKISKNEYRRCAVIEVYDSVKQLLLDIIKTDTEEHSIITVLFQEIDHYLQIKKFTSAFAMTALPDLYSNLVKLVKLLNMPDRDRDQVVDTLQVLYKIFLKKFLKAQRTDEELRQDGLLGVMTEGKLFEDAVELPDTSNEAFYKQVRRLYTILASRDSMLNIPGNPEARRRITFFSNSLFMNMPRAPRVERMMAFSVLTPYHNEHVLYSQEELQDENYDGIPILYYLQTIYEDEWKNFIERMHSAGMVNHDEIWTTRLNVLRLWASYRGQTLARTVRGMMYYYRALKLLAFLDSFTESDTSQSSKELDTPWQSNTLNSFSNERDSSKSISRPNSSGSANQLFSGHCGTAMMKYTFVVSCQRYAEQKANQEPHAESISYLLKHNETLRVAYVDEVSIGSNKKEYYSVLLKYDQQLDREVEIYRIKLPGPFLLGEGKPENQNHALIFTRGDALQTIDMNQDNYFEEALKIRNLLEEYKLTYGLQRPTLLGIREHIFTRPVSTLAWFMSAQETSFVTLQQRVMANVLKIRMHYGHPDVFDRFWFLTRGGISKASKVINISEDIFAGFNCTLRGGNVTHHEYIQVGKGREVGLNEISKFEAKIARGSGEQALSRDAYRLGQRLDFFRMLSFFHTSVGFFFNATMITLTIYAFLWGRLYLALIGFEKSAISSNSSDSKVLPAVLNQEFVVQLGFFGAIPAVLESSIEQGVLQSIWEFLLMQLQLSPVFYTFSTGTRSHFFGRTILHGKAKYQATGRGFSVQHKSFAENYRLYSRSHFVKAIELALVLTVYESYTAIALGTVSLLQFTSVRFLDMVKILLAFIPTGWGMLLIYQVLRSFLPTALWRLVVSVARVYEIMFGVIVMAPVAFLSWMPGFQSMQTRILFNEAFSRGLQVFQIITGKRLKLKL</sequence>
<evidence type="ECO:0000256" key="11">
    <source>
        <dbReference type="ARBA" id="ARBA00023316"/>
    </source>
</evidence>
<evidence type="ECO:0000313" key="17">
    <source>
        <dbReference type="EMBL" id="KAJ4846510.1"/>
    </source>
</evidence>
<feature type="transmembrane region" description="Helical" evidence="15">
    <location>
        <begin position="583"/>
        <end position="603"/>
    </location>
</feature>
<accession>A0A9Q0JMW3</accession>
<dbReference type="GO" id="GO:0006075">
    <property type="term" value="P:(1-&gt;3)-beta-D-glucan biosynthetic process"/>
    <property type="evidence" value="ECO:0007669"/>
    <property type="project" value="InterPro"/>
</dbReference>
<organism evidence="17 18">
    <name type="scientific">Turnera subulata</name>
    <dbReference type="NCBI Taxonomy" id="218843"/>
    <lineage>
        <taxon>Eukaryota</taxon>
        <taxon>Viridiplantae</taxon>
        <taxon>Streptophyta</taxon>
        <taxon>Embryophyta</taxon>
        <taxon>Tracheophyta</taxon>
        <taxon>Spermatophyta</taxon>
        <taxon>Magnoliopsida</taxon>
        <taxon>eudicotyledons</taxon>
        <taxon>Gunneridae</taxon>
        <taxon>Pentapetalae</taxon>
        <taxon>rosids</taxon>
        <taxon>fabids</taxon>
        <taxon>Malpighiales</taxon>
        <taxon>Passifloraceae</taxon>
        <taxon>Turnera</taxon>
    </lineage>
</organism>
<feature type="transmembrane region" description="Helical" evidence="15">
    <location>
        <begin position="447"/>
        <end position="470"/>
    </location>
</feature>
<dbReference type="GO" id="GO:0003843">
    <property type="term" value="F:1,3-beta-D-glucan synthase activity"/>
    <property type="evidence" value="ECO:0007669"/>
    <property type="project" value="UniProtKB-EC"/>
</dbReference>
<keyword evidence="8" id="KW-0133">Cell shape</keyword>
<feature type="compositionally biased region" description="Polar residues" evidence="14">
    <location>
        <begin position="1064"/>
        <end position="1074"/>
    </location>
</feature>
<keyword evidence="4" id="KW-1003">Cell membrane</keyword>
<dbReference type="InterPro" id="IPR003440">
    <property type="entry name" value="Glyco_trans_48_dom"/>
</dbReference>
<evidence type="ECO:0000256" key="3">
    <source>
        <dbReference type="ARBA" id="ARBA00012589"/>
    </source>
</evidence>
<keyword evidence="10 15" id="KW-0472">Membrane</keyword>
<keyword evidence="6" id="KW-0808">Transferase</keyword>
<evidence type="ECO:0000256" key="5">
    <source>
        <dbReference type="ARBA" id="ARBA00022676"/>
    </source>
</evidence>
<dbReference type="Pfam" id="PF14288">
    <property type="entry name" value="FKS1_dom1"/>
    <property type="match status" value="1"/>
</dbReference>
<comment type="caution">
    <text evidence="17">The sequence shown here is derived from an EMBL/GenBank/DDBJ whole genome shotgun (WGS) entry which is preliminary data.</text>
</comment>
<dbReference type="PANTHER" id="PTHR12741:SF7">
    <property type="entry name" value="CALLOSE SYNTHASE 12"/>
    <property type="match status" value="1"/>
</dbReference>
<evidence type="ECO:0000256" key="1">
    <source>
        <dbReference type="ARBA" id="ARBA00004651"/>
    </source>
</evidence>
<dbReference type="GO" id="GO:0005886">
    <property type="term" value="C:plasma membrane"/>
    <property type="evidence" value="ECO:0007669"/>
    <property type="project" value="UniProtKB-SubCell"/>
</dbReference>
<dbReference type="Proteomes" id="UP001141552">
    <property type="component" value="Unassembled WGS sequence"/>
</dbReference>
<dbReference type="GO" id="GO:0008360">
    <property type="term" value="P:regulation of cell shape"/>
    <property type="evidence" value="ECO:0007669"/>
    <property type="project" value="UniProtKB-KW"/>
</dbReference>
<evidence type="ECO:0000256" key="10">
    <source>
        <dbReference type="ARBA" id="ARBA00023136"/>
    </source>
</evidence>
<feature type="transmembrane region" description="Helical" evidence="15">
    <location>
        <begin position="1550"/>
        <end position="1571"/>
    </location>
</feature>
<comment type="catalytic activity">
    <reaction evidence="13">
        <text>[(1-&gt;3)-beta-D-glucosyl](n) + UDP-alpha-D-glucose = [(1-&gt;3)-beta-D-glucosyl](n+1) + UDP + H(+)</text>
        <dbReference type="Rhea" id="RHEA:21476"/>
        <dbReference type="Rhea" id="RHEA-COMP:11146"/>
        <dbReference type="Rhea" id="RHEA-COMP:14303"/>
        <dbReference type="ChEBI" id="CHEBI:15378"/>
        <dbReference type="ChEBI" id="CHEBI:37671"/>
        <dbReference type="ChEBI" id="CHEBI:58223"/>
        <dbReference type="ChEBI" id="CHEBI:58885"/>
        <dbReference type="EC" id="2.4.1.34"/>
    </reaction>
</comment>
<keyword evidence="9 15" id="KW-1133">Transmembrane helix</keyword>
<proteinExistence type="inferred from homology"/>
<feature type="compositionally biased region" description="Polar residues" evidence="14">
    <location>
        <begin position="1038"/>
        <end position="1057"/>
    </location>
</feature>
<keyword evidence="7 15" id="KW-0812">Transmembrane</keyword>
<evidence type="ECO:0000256" key="14">
    <source>
        <dbReference type="SAM" id="MobiDB-lite"/>
    </source>
</evidence>
<evidence type="ECO:0000313" key="18">
    <source>
        <dbReference type="Proteomes" id="UP001141552"/>
    </source>
</evidence>
<feature type="transmembrane region" description="Helical" evidence="15">
    <location>
        <begin position="1361"/>
        <end position="1386"/>
    </location>
</feature>
<dbReference type="OrthoDB" id="1880850at2759"/>
<evidence type="ECO:0000256" key="9">
    <source>
        <dbReference type="ARBA" id="ARBA00022989"/>
    </source>
</evidence>
<evidence type="ECO:0000256" key="12">
    <source>
        <dbReference type="ARBA" id="ARBA00032165"/>
    </source>
</evidence>
<reference evidence="17" key="2">
    <citation type="journal article" date="2023" name="Plants (Basel)">
        <title>Annotation of the Turnera subulata (Passifloraceae) Draft Genome Reveals the S-Locus Evolved after the Divergence of Turneroideae from Passifloroideae in a Stepwise Manner.</title>
        <authorList>
            <person name="Henning P.M."/>
            <person name="Roalson E.H."/>
            <person name="Mir W."/>
            <person name="McCubbin A.G."/>
            <person name="Shore J.S."/>
        </authorList>
    </citation>
    <scope>NUCLEOTIDE SEQUENCE</scope>
    <source>
        <strain evidence="17">F60SS</strain>
    </source>
</reference>
<keyword evidence="18" id="KW-1185">Reference proteome</keyword>
<evidence type="ECO:0000256" key="8">
    <source>
        <dbReference type="ARBA" id="ARBA00022960"/>
    </source>
</evidence>
<dbReference type="InterPro" id="IPR026899">
    <property type="entry name" value="FKS1-like_dom1"/>
</dbReference>